<dbReference type="PROSITE" id="PS51077">
    <property type="entry name" value="HTH_ICLR"/>
    <property type="match status" value="1"/>
</dbReference>
<dbReference type="PROSITE" id="PS51078">
    <property type="entry name" value="ICLR_ED"/>
    <property type="match status" value="1"/>
</dbReference>
<dbReference type="InterPro" id="IPR029016">
    <property type="entry name" value="GAF-like_dom_sf"/>
</dbReference>
<keyword evidence="1" id="KW-0805">Transcription regulation</keyword>
<dbReference type="Pfam" id="PF01614">
    <property type="entry name" value="IclR_C"/>
    <property type="match status" value="1"/>
</dbReference>
<dbReference type="SUPFAM" id="SSF55781">
    <property type="entry name" value="GAF domain-like"/>
    <property type="match status" value="1"/>
</dbReference>
<dbReference type="SMART" id="SM00346">
    <property type="entry name" value="HTH_ICLR"/>
    <property type="match status" value="1"/>
</dbReference>
<dbReference type="Pfam" id="PF09339">
    <property type="entry name" value="HTH_IclR"/>
    <property type="match status" value="1"/>
</dbReference>
<dbReference type="InterPro" id="IPR036390">
    <property type="entry name" value="WH_DNA-bd_sf"/>
</dbReference>
<evidence type="ECO:0000256" key="1">
    <source>
        <dbReference type="ARBA" id="ARBA00023015"/>
    </source>
</evidence>
<evidence type="ECO:0000259" key="5">
    <source>
        <dbReference type="PROSITE" id="PS51078"/>
    </source>
</evidence>
<dbReference type="InterPro" id="IPR005471">
    <property type="entry name" value="Tscrpt_reg_IclR_N"/>
</dbReference>
<gene>
    <name evidence="6" type="ORF">WDU99_06890</name>
</gene>
<dbReference type="EMBL" id="JBBDGM010000005">
    <property type="protein sequence ID" value="MEJ1088039.1"/>
    <property type="molecule type" value="Genomic_DNA"/>
</dbReference>
<comment type="caution">
    <text evidence="6">The sequence shown here is derived from an EMBL/GenBank/DDBJ whole genome shotgun (WGS) entry which is preliminary data.</text>
</comment>
<feature type="domain" description="IclR-ED" evidence="5">
    <location>
        <begin position="62"/>
        <end position="245"/>
    </location>
</feature>
<evidence type="ECO:0000313" key="7">
    <source>
        <dbReference type="Proteomes" id="UP001371224"/>
    </source>
</evidence>
<evidence type="ECO:0000313" key="6">
    <source>
        <dbReference type="EMBL" id="MEJ1088039.1"/>
    </source>
</evidence>
<dbReference type="Proteomes" id="UP001371224">
    <property type="component" value="Unassembled WGS sequence"/>
</dbReference>
<protein>
    <submittedName>
        <fullName evidence="6">IclR family transcriptional regulator</fullName>
    </submittedName>
</protein>
<sequence length="253" mass="27437">MKSADRTLVVLEHLAEVGSASFSELSSDLNLPKSSTSALLATMESAGWIERDSDRRFTVGLRAWQVGRGYRGHENIAERARPLMDALARDTGETVQLARLDGTENVYIGISESPNPMRLASSVGMRLPSHATGIGKALLSQLDPQERAKRVSSVTLTPLTEHTIVDHEQLLSVLSQCAINDVALDDEEYVIGCRCVAVPLHTGSIGIETALSITMPTFRTSAEWPGDLLPALRRTAAEIREAIGLKDVPKSPR</sequence>
<dbReference type="InterPro" id="IPR014757">
    <property type="entry name" value="Tscrpt_reg_IclR_C"/>
</dbReference>
<keyword evidence="7" id="KW-1185">Reference proteome</keyword>
<dbReference type="InterPro" id="IPR036388">
    <property type="entry name" value="WH-like_DNA-bd_sf"/>
</dbReference>
<keyword evidence="2" id="KW-0238">DNA-binding</keyword>
<dbReference type="Gene3D" id="3.30.450.40">
    <property type="match status" value="1"/>
</dbReference>
<reference evidence="6 7" key="1">
    <citation type="submission" date="2024-02" db="EMBL/GenBank/DDBJ databases">
        <authorList>
            <person name="Saticioglu I.B."/>
        </authorList>
    </citation>
    <scope>NUCLEOTIDE SEQUENCE [LARGE SCALE GENOMIC DNA]</scope>
    <source>
        <strain evidence="6 7">Mu-80</strain>
    </source>
</reference>
<proteinExistence type="predicted"/>
<dbReference type="Gene3D" id="1.10.10.10">
    <property type="entry name" value="Winged helix-like DNA-binding domain superfamily/Winged helix DNA-binding domain"/>
    <property type="match status" value="1"/>
</dbReference>
<accession>A0ABU8LB68</accession>
<keyword evidence="3" id="KW-0804">Transcription</keyword>
<dbReference type="InterPro" id="IPR050707">
    <property type="entry name" value="HTH_MetabolicPath_Reg"/>
</dbReference>
<dbReference type="PANTHER" id="PTHR30136">
    <property type="entry name" value="HELIX-TURN-HELIX TRANSCRIPTIONAL REGULATOR, ICLR FAMILY"/>
    <property type="match status" value="1"/>
</dbReference>
<feature type="domain" description="HTH iclR-type" evidence="4">
    <location>
        <begin position="1"/>
        <end position="61"/>
    </location>
</feature>
<evidence type="ECO:0000256" key="2">
    <source>
        <dbReference type="ARBA" id="ARBA00023125"/>
    </source>
</evidence>
<dbReference type="RefSeq" id="WP_337331708.1">
    <property type="nucleotide sequence ID" value="NZ_JBBDGM010000005.1"/>
</dbReference>
<evidence type="ECO:0000259" key="4">
    <source>
        <dbReference type="PROSITE" id="PS51077"/>
    </source>
</evidence>
<dbReference type="SUPFAM" id="SSF46785">
    <property type="entry name" value="Winged helix' DNA-binding domain"/>
    <property type="match status" value="1"/>
</dbReference>
<dbReference type="PANTHER" id="PTHR30136:SF24">
    <property type="entry name" value="HTH-TYPE TRANSCRIPTIONAL REPRESSOR ALLR"/>
    <property type="match status" value="1"/>
</dbReference>
<name>A0ABU8LB68_9MICO</name>
<organism evidence="6 7">
    <name type="scientific">Microbacterium bandirmense</name>
    <dbReference type="NCBI Taxonomy" id="3122050"/>
    <lineage>
        <taxon>Bacteria</taxon>
        <taxon>Bacillati</taxon>
        <taxon>Actinomycetota</taxon>
        <taxon>Actinomycetes</taxon>
        <taxon>Micrococcales</taxon>
        <taxon>Microbacteriaceae</taxon>
        <taxon>Microbacterium</taxon>
    </lineage>
</organism>
<evidence type="ECO:0000256" key="3">
    <source>
        <dbReference type="ARBA" id="ARBA00023163"/>
    </source>
</evidence>